<reference evidence="8" key="1">
    <citation type="submission" date="2018-05" db="EMBL/GenBank/DDBJ databases">
        <authorList>
            <person name="Lanie J.A."/>
            <person name="Ng W.-L."/>
            <person name="Kazmierczak K.M."/>
            <person name="Andrzejewski T.M."/>
            <person name="Davidsen T.M."/>
            <person name="Wayne K.J."/>
            <person name="Tettelin H."/>
            <person name="Glass J.I."/>
            <person name="Rusch D."/>
            <person name="Podicherti R."/>
            <person name="Tsui H.-C.T."/>
            <person name="Winkler M.E."/>
        </authorList>
    </citation>
    <scope>NUCLEOTIDE SEQUENCE</scope>
</reference>
<dbReference type="AlphaFoldDB" id="A0A383DBL8"/>
<evidence type="ECO:0000256" key="4">
    <source>
        <dbReference type="ARBA" id="ARBA00022989"/>
    </source>
</evidence>
<dbReference type="PANTHER" id="PTHR23505">
    <property type="entry name" value="SPINSTER"/>
    <property type="match status" value="1"/>
</dbReference>
<gene>
    <name evidence="8" type="ORF">METZ01_LOCUS494741</name>
</gene>
<feature type="transmembrane region" description="Helical" evidence="6">
    <location>
        <begin position="76"/>
        <end position="94"/>
    </location>
</feature>
<keyword evidence="2" id="KW-0813">Transport</keyword>
<evidence type="ECO:0000256" key="3">
    <source>
        <dbReference type="ARBA" id="ARBA00022692"/>
    </source>
</evidence>
<feature type="transmembrane region" description="Helical" evidence="6">
    <location>
        <begin position="45"/>
        <end position="64"/>
    </location>
</feature>
<accession>A0A383DBL8</accession>
<sequence length="166" mass="18553">MNRTKSYSILGFLTLLNVLNFIDRQLLSSFSNYIVPDLGLTNTQYGILSGLAFIIFYSIMGVIMGAIADRVHRPKFIALGVVLWSLLTAVSGMAKNFWMLLFPRIFIGIGESVLTPTALSFLSEHFPRKNMGFVAGFYYLSVPLGVTLSFYIAGFLGPVWGWRNCF</sequence>
<dbReference type="InterPro" id="IPR020846">
    <property type="entry name" value="MFS_dom"/>
</dbReference>
<proteinExistence type="predicted"/>
<feature type="transmembrane region" description="Helical" evidence="6">
    <location>
        <begin position="100"/>
        <end position="122"/>
    </location>
</feature>
<keyword evidence="3 6" id="KW-0812">Transmembrane</keyword>
<comment type="subcellular location">
    <subcellularLocation>
        <location evidence="1">Membrane</location>
        <topology evidence="1">Multi-pass membrane protein</topology>
    </subcellularLocation>
</comment>
<dbReference type="GO" id="GO:0016020">
    <property type="term" value="C:membrane"/>
    <property type="evidence" value="ECO:0007669"/>
    <property type="project" value="UniProtKB-SubCell"/>
</dbReference>
<evidence type="ECO:0000259" key="7">
    <source>
        <dbReference type="PROSITE" id="PS50850"/>
    </source>
</evidence>
<evidence type="ECO:0000256" key="5">
    <source>
        <dbReference type="ARBA" id="ARBA00023136"/>
    </source>
</evidence>
<dbReference type="PANTHER" id="PTHR23505:SF79">
    <property type="entry name" value="PROTEIN SPINSTER"/>
    <property type="match status" value="1"/>
</dbReference>
<dbReference type="InterPro" id="IPR036259">
    <property type="entry name" value="MFS_trans_sf"/>
</dbReference>
<feature type="non-terminal residue" evidence="8">
    <location>
        <position position="166"/>
    </location>
</feature>
<evidence type="ECO:0000313" key="8">
    <source>
        <dbReference type="EMBL" id="SVE41887.1"/>
    </source>
</evidence>
<dbReference type="SUPFAM" id="SSF103473">
    <property type="entry name" value="MFS general substrate transporter"/>
    <property type="match status" value="1"/>
</dbReference>
<protein>
    <recommendedName>
        <fullName evidence="7">Major facilitator superfamily (MFS) profile domain-containing protein</fullName>
    </recommendedName>
</protein>
<organism evidence="8">
    <name type="scientific">marine metagenome</name>
    <dbReference type="NCBI Taxonomy" id="408172"/>
    <lineage>
        <taxon>unclassified sequences</taxon>
        <taxon>metagenomes</taxon>
        <taxon>ecological metagenomes</taxon>
    </lineage>
</organism>
<dbReference type="Pfam" id="PF07690">
    <property type="entry name" value="MFS_1"/>
    <property type="match status" value="1"/>
</dbReference>
<dbReference type="PROSITE" id="PS50850">
    <property type="entry name" value="MFS"/>
    <property type="match status" value="1"/>
</dbReference>
<keyword evidence="5 6" id="KW-0472">Membrane</keyword>
<evidence type="ECO:0000256" key="2">
    <source>
        <dbReference type="ARBA" id="ARBA00022448"/>
    </source>
</evidence>
<dbReference type="GO" id="GO:0022857">
    <property type="term" value="F:transmembrane transporter activity"/>
    <property type="evidence" value="ECO:0007669"/>
    <property type="project" value="InterPro"/>
</dbReference>
<dbReference type="EMBL" id="UINC01215953">
    <property type="protein sequence ID" value="SVE41887.1"/>
    <property type="molecule type" value="Genomic_DNA"/>
</dbReference>
<name>A0A383DBL8_9ZZZZ</name>
<dbReference type="Gene3D" id="1.20.1250.20">
    <property type="entry name" value="MFS general substrate transporter like domains"/>
    <property type="match status" value="1"/>
</dbReference>
<feature type="transmembrane region" description="Helical" evidence="6">
    <location>
        <begin position="134"/>
        <end position="156"/>
    </location>
</feature>
<keyword evidence="4 6" id="KW-1133">Transmembrane helix</keyword>
<evidence type="ECO:0000256" key="6">
    <source>
        <dbReference type="SAM" id="Phobius"/>
    </source>
</evidence>
<dbReference type="InterPro" id="IPR044770">
    <property type="entry name" value="MFS_spinster-like"/>
</dbReference>
<dbReference type="InterPro" id="IPR011701">
    <property type="entry name" value="MFS"/>
</dbReference>
<evidence type="ECO:0000256" key="1">
    <source>
        <dbReference type="ARBA" id="ARBA00004141"/>
    </source>
</evidence>
<feature type="domain" description="Major facilitator superfamily (MFS) profile" evidence="7">
    <location>
        <begin position="9"/>
        <end position="166"/>
    </location>
</feature>